<dbReference type="InterPro" id="IPR046373">
    <property type="entry name" value="Acyl-CoA_Oxase/DH_mid-dom_sf"/>
</dbReference>
<dbReference type="AlphaFoldDB" id="A0A2N3Y0Y9"/>
<evidence type="ECO:0000256" key="5">
    <source>
        <dbReference type="RuleBase" id="RU362125"/>
    </source>
</evidence>
<evidence type="ECO:0000259" key="7">
    <source>
        <dbReference type="Pfam" id="PF02770"/>
    </source>
</evidence>
<evidence type="ECO:0000259" key="6">
    <source>
        <dbReference type="Pfam" id="PF00441"/>
    </source>
</evidence>
<comment type="similarity">
    <text evidence="2 5">Belongs to the acyl-CoA dehydrogenase family.</text>
</comment>
<name>A0A2N3Y0Y9_SACSN</name>
<comment type="cofactor">
    <cofactor evidence="1 5">
        <name>FAD</name>
        <dbReference type="ChEBI" id="CHEBI:57692"/>
    </cofactor>
</comment>
<evidence type="ECO:0000256" key="4">
    <source>
        <dbReference type="ARBA" id="ARBA00022827"/>
    </source>
</evidence>
<evidence type="ECO:0000313" key="9">
    <source>
        <dbReference type="EMBL" id="PKW16553.1"/>
    </source>
</evidence>
<dbReference type="InterPro" id="IPR036250">
    <property type="entry name" value="AcylCo_DH-like_C"/>
</dbReference>
<feature type="domain" description="Acyl-CoA dehydrogenase/oxidase C-terminal" evidence="6">
    <location>
        <begin position="232"/>
        <end position="378"/>
    </location>
</feature>
<dbReference type="Gene3D" id="1.10.540.10">
    <property type="entry name" value="Acyl-CoA dehydrogenase/oxidase, N-terminal domain"/>
    <property type="match status" value="1"/>
</dbReference>
<dbReference type="PANTHER" id="PTHR43884:SF12">
    <property type="entry name" value="ISOVALERYL-COA DEHYDROGENASE, MITOCHONDRIAL-RELATED"/>
    <property type="match status" value="1"/>
</dbReference>
<keyword evidence="3 5" id="KW-0285">Flavoprotein</keyword>
<evidence type="ECO:0000313" key="10">
    <source>
        <dbReference type="Proteomes" id="UP000233786"/>
    </source>
</evidence>
<dbReference type="SUPFAM" id="SSF47203">
    <property type="entry name" value="Acyl-CoA dehydrogenase C-terminal domain-like"/>
    <property type="match status" value="1"/>
</dbReference>
<dbReference type="OrthoDB" id="5241155at2"/>
<proteinExistence type="inferred from homology"/>
<dbReference type="Proteomes" id="UP000233786">
    <property type="component" value="Unassembled WGS sequence"/>
</dbReference>
<dbReference type="EMBL" id="PJNB01000001">
    <property type="protein sequence ID" value="PKW16553.1"/>
    <property type="molecule type" value="Genomic_DNA"/>
</dbReference>
<keyword evidence="4 5" id="KW-0274">FAD</keyword>
<dbReference type="RefSeq" id="WP_010314983.1">
    <property type="nucleotide sequence ID" value="NZ_CP061007.1"/>
</dbReference>
<protein>
    <submittedName>
        <fullName evidence="9">L-prolyl-[peptidyl carrier protein] dehydrogenase</fullName>
    </submittedName>
</protein>
<evidence type="ECO:0000259" key="8">
    <source>
        <dbReference type="Pfam" id="PF02771"/>
    </source>
</evidence>
<dbReference type="InterPro" id="IPR013786">
    <property type="entry name" value="AcylCoA_DH/ox_N"/>
</dbReference>
<dbReference type="Pfam" id="PF00441">
    <property type="entry name" value="Acyl-CoA_dh_1"/>
    <property type="match status" value="1"/>
</dbReference>
<dbReference type="Gene3D" id="2.40.110.10">
    <property type="entry name" value="Butyryl-CoA Dehydrogenase, subunit A, domain 2"/>
    <property type="match status" value="1"/>
</dbReference>
<dbReference type="Gene3D" id="1.20.140.10">
    <property type="entry name" value="Butyryl-CoA Dehydrogenase, subunit A, domain 3"/>
    <property type="match status" value="1"/>
</dbReference>
<accession>A0A2N3Y0Y9</accession>
<sequence length="386" mass="41877">MRFELDEAQRALYERFRRLGEAGLGADVVDRDKVSRFSHADWEHCAENGVQGLLLPTEYGGGGHSTVEYVSAMEGLGHGCPDNGLLMSLGAHILAVGVPILAFGDEDQRVRYLPRLAAGTAIGANAMTEPGTGSDALALTTTAERAAGGYRLTGRKCYVTNAPVADVFVVYATVDPELGFTGVTAFLVERDDGGLSVVEGEEKLGLRTAPWGVLELDGCFVPDSRVLGAVKQGAAVFARSMSWERAMLMAPWLGVLRRETAECVGYSRRRRQFGKHIGHFQSVSHRLVDLHLREELCRMVTYRAAHALTTEDPGYLPEMSKLYTSEAVVEAFTAAGQIYGALGYTAGSRVERNLRDAIGMTISSGTSDLQRKIIAGRLGLSWPERY</sequence>
<dbReference type="PANTHER" id="PTHR43884">
    <property type="entry name" value="ACYL-COA DEHYDROGENASE"/>
    <property type="match status" value="1"/>
</dbReference>
<keyword evidence="5" id="KW-0560">Oxidoreductase</keyword>
<gene>
    <name evidence="9" type="ORF">A8926_4395</name>
</gene>
<evidence type="ECO:0000256" key="3">
    <source>
        <dbReference type="ARBA" id="ARBA00022630"/>
    </source>
</evidence>
<dbReference type="SUPFAM" id="SSF56645">
    <property type="entry name" value="Acyl-CoA dehydrogenase NM domain-like"/>
    <property type="match status" value="1"/>
</dbReference>
<evidence type="ECO:0000256" key="2">
    <source>
        <dbReference type="ARBA" id="ARBA00009347"/>
    </source>
</evidence>
<dbReference type="InterPro" id="IPR006091">
    <property type="entry name" value="Acyl-CoA_Oxase/DH_mid-dom"/>
</dbReference>
<organism evidence="9 10">
    <name type="scientific">Saccharopolyspora spinosa</name>
    <dbReference type="NCBI Taxonomy" id="60894"/>
    <lineage>
        <taxon>Bacteria</taxon>
        <taxon>Bacillati</taxon>
        <taxon>Actinomycetota</taxon>
        <taxon>Actinomycetes</taxon>
        <taxon>Pseudonocardiales</taxon>
        <taxon>Pseudonocardiaceae</taxon>
        <taxon>Saccharopolyspora</taxon>
    </lineage>
</organism>
<comment type="caution">
    <text evidence="9">The sequence shown here is derived from an EMBL/GenBank/DDBJ whole genome shotgun (WGS) entry which is preliminary data.</text>
</comment>
<reference evidence="9" key="1">
    <citation type="submission" date="2017-12" db="EMBL/GenBank/DDBJ databases">
        <title>Sequencing the genomes of 1000 Actinobacteria strains.</title>
        <authorList>
            <person name="Klenk H.-P."/>
        </authorList>
    </citation>
    <scope>NUCLEOTIDE SEQUENCE [LARGE SCALE GENOMIC DNA]</scope>
    <source>
        <strain evidence="9">DSM 44228</strain>
    </source>
</reference>
<feature type="domain" description="Acyl-CoA oxidase/dehydrogenase middle" evidence="7">
    <location>
        <begin position="125"/>
        <end position="219"/>
    </location>
</feature>
<dbReference type="Pfam" id="PF02771">
    <property type="entry name" value="Acyl-CoA_dh_N"/>
    <property type="match status" value="1"/>
</dbReference>
<dbReference type="GO" id="GO:0003995">
    <property type="term" value="F:acyl-CoA dehydrogenase activity"/>
    <property type="evidence" value="ECO:0007669"/>
    <property type="project" value="TreeGrafter"/>
</dbReference>
<dbReference type="InterPro" id="IPR037069">
    <property type="entry name" value="AcylCoA_DH/ox_N_sf"/>
</dbReference>
<dbReference type="InterPro" id="IPR009075">
    <property type="entry name" value="AcylCo_DH/oxidase_C"/>
</dbReference>
<dbReference type="InterPro" id="IPR009100">
    <property type="entry name" value="AcylCoA_DH/oxidase_NM_dom_sf"/>
</dbReference>
<dbReference type="STRING" id="994479.GCA_000194155_07342"/>
<dbReference type="Pfam" id="PF02770">
    <property type="entry name" value="Acyl-CoA_dh_M"/>
    <property type="match status" value="1"/>
</dbReference>
<keyword evidence="10" id="KW-1185">Reference proteome</keyword>
<evidence type="ECO:0000256" key="1">
    <source>
        <dbReference type="ARBA" id="ARBA00001974"/>
    </source>
</evidence>
<dbReference type="GO" id="GO:0050660">
    <property type="term" value="F:flavin adenine dinucleotide binding"/>
    <property type="evidence" value="ECO:0007669"/>
    <property type="project" value="InterPro"/>
</dbReference>
<feature type="domain" description="Acyl-CoA dehydrogenase/oxidase N-terminal" evidence="8">
    <location>
        <begin position="7"/>
        <end position="119"/>
    </location>
</feature>